<dbReference type="InterPro" id="IPR036770">
    <property type="entry name" value="Ankyrin_rpt-contain_sf"/>
</dbReference>
<dbReference type="InterPro" id="IPR052050">
    <property type="entry name" value="SecEffector_AnkRepeat"/>
</dbReference>
<dbReference type="Pfam" id="PF12796">
    <property type="entry name" value="Ank_2"/>
    <property type="match status" value="2"/>
</dbReference>
<dbReference type="PANTHER" id="PTHR46586">
    <property type="entry name" value="ANKYRIN REPEAT-CONTAINING PROTEIN"/>
    <property type="match status" value="1"/>
</dbReference>
<organism evidence="1 2">
    <name type="scientific">Phytophthora fragariae</name>
    <dbReference type="NCBI Taxonomy" id="53985"/>
    <lineage>
        <taxon>Eukaryota</taxon>
        <taxon>Sar</taxon>
        <taxon>Stramenopiles</taxon>
        <taxon>Oomycota</taxon>
        <taxon>Peronosporomycetes</taxon>
        <taxon>Peronosporales</taxon>
        <taxon>Peronosporaceae</taxon>
        <taxon>Phytophthora</taxon>
    </lineage>
</organism>
<dbReference type="PANTHER" id="PTHR46586:SF3">
    <property type="entry name" value="ANKYRIN REPEAT-CONTAINING PROTEIN"/>
    <property type="match status" value="1"/>
</dbReference>
<dbReference type="SUPFAM" id="SSF48403">
    <property type="entry name" value="Ankyrin repeat"/>
    <property type="match status" value="1"/>
</dbReference>
<evidence type="ECO:0000313" key="1">
    <source>
        <dbReference type="EMBL" id="KAE9207717.1"/>
    </source>
</evidence>
<comment type="caution">
    <text evidence="1">The sequence shown here is derived from an EMBL/GenBank/DDBJ whole genome shotgun (WGS) entry which is preliminary data.</text>
</comment>
<dbReference type="AlphaFoldDB" id="A0A6G0NGT7"/>
<reference evidence="1 2" key="1">
    <citation type="submission" date="2018-09" db="EMBL/GenBank/DDBJ databases">
        <title>Genomic investigation of the strawberry pathogen Phytophthora fragariae indicates pathogenicity is determined by transcriptional variation in three key races.</title>
        <authorList>
            <person name="Adams T.M."/>
            <person name="Armitage A.D."/>
            <person name="Sobczyk M.K."/>
            <person name="Bates H.J."/>
            <person name="Dunwell J.M."/>
            <person name="Nellist C.F."/>
            <person name="Harrison R.J."/>
        </authorList>
    </citation>
    <scope>NUCLEOTIDE SEQUENCE [LARGE SCALE GENOMIC DNA]</scope>
    <source>
        <strain evidence="1 2">BC-23</strain>
    </source>
</reference>
<protein>
    <recommendedName>
        <fullName evidence="3">Ankyrin repeat domain-containing protein</fullName>
    </recommendedName>
</protein>
<dbReference type="Gene3D" id="1.25.40.20">
    <property type="entry name" value="Ankyrin repeat-containing domain"/>
    <property type="match status" value="2"/>
</dbReference>
<dbReference type="Proteomes" id="UP000476176">
    <property type="component" value="Unassembled WGS sequence"/>
</dbReference>
<accession>A0A6G0NGT7</accession>
<dbReference type="EMBL" id="QXGC01001237">
    <property type="protein sequence ID" value="KAE9207717.1"/>
    <property type="molecule type" value="Genomic_DNA"/>
</dbReference>
<gene>
    <name evidence="1" type="ORF">PF004_g16956</name>
</gene>
<name>A0A6G0NGT7_9STRA</name>
<evidence type="ECO:0000313" key="2">
    <source>
        <dbReference type="Proteomes" id="UP000476176"/>
    </source>
</evidence>
<dbReference type="InterPro" id="IPR002110">
    <property type="entry name" value="Ankyrin_rpt"/>
</dbReference>
<sequence length="546" mass="60702">MQPSPAPLAGAAVVCRSQLHLAALPHISEAISGFLDCTVHWSLPAACGFALELGALRLVQRVAAHEAVAVARARRTVATAQNPRISDKTLEISEAKRVLRQHEDQFFRQQQFTLAMARAAARGDMRVMQWLVQQFPGCYVTRAVEEAAKHGQLMVLQWLQSSSRAGHIRDDGGGLRVFWGAKELFYAGQNGRLDVVQWLQEHTHPAPTHMFFVTLEEAARNGDLPMVQWLCDVRGEWSPYAAVLAASGGHLHVLKWLRGNIFSSSPSASMDDAAANGHFEVLKWMQANGGYATSAAMNKAAGNGHLEIVKWLHKTRAEGCTTAAMDAAAANGHVEIVQWLQTHRREGCTKSAMDEAPTRGHLSIVQWLHQKRREGCTTRAMDGAAMNGHLAVVQWLHRHRDEGCTTAAMDGAARANHLEVVQWLQKNRREGKEGCTTDAMDQAAAHGHLDVVQWLHKHRSEGSGNGHFAVLLFLRSERVEGCTAKAFVNATSADELEILQWLFEHYRSQFGHDRLQLFAVGKFYTLQWLKQESILEDLPESERHYD</sequence>
<proteinExistence type="predicted"/>
<evidence type="ECO:0008006" key="3">
    <source>
        <dbReference type="Google" id="ProtNLM"/>
    </source>
</evidence>